<dbReference type="Pfam" id="PF12849">
    <property type="entry name" value="PBP_like_2"/>
    <property type="match status" value="1"/>
</dbReference>
<evidence type="ECO:0000313" key="2">
    <source>
        <dbReference type="EMBL" id="QCW84793.1"/>
    </source>
</evidence>
<dbReference type="InterPro" id="IPR024370">
    <property type="entry name" value="PBP_domain"/>
</dbReference>
<dbReference type="SUPFAM" id="SSF53850">
    <property type="entry name" value="Periplasmic binding protein-like II"/>
    <property type="match status" value="1"/>
</dbReference>
<reference evidence="3" key="1">
    <citation type="journal article" date="2019" name="J. Bacteriol.">
        <title>A Mutagenic Screen Identifies a TonB-Dependent Receptor Required for the Lanthanide Metal Switch in the Type I Methanotroph 'Methylotuvimicrobium buryatense' 5GB1C.</title>
        <authorList>
            <person name="Groom J.D."/>
            <person name="Ford S.M."/>
            <person name="Pesesky M.W."/>
            <person name="Lidstrom M.E."/>
        </authorList>
    </citation>
    <scope>NUCLEOTIDE SEQUENCE [LARGE SCALE GENOMIC DNA]</scope>
    <source>
        <strain evidence="3">5GB1C</strain>
    </source>
</reference>
<dbReference type="STRING" id="675511.GCA_000341735_00977"/>
<accession>A0A4P9UVV8</accession>
<feature type="domain" description="PBP" evidence="1">
    <location>
        <begin position="15"/>
        <end position="116"/>
    </location>
</feature>
<keyword evidence="3" id="KW-1185">Reference proteome</keyword>
<evidence type="ECO:0000313" key="3">
    <source>
        <dbReference type="Proteomes" id="UP000305881"/>
    </source>
</evidence>
<evidence type="ECO:0000259" key="1">
    <source>
        <dbReference type="Pfam" id="PF12849"/>
    </source>
</evidence>
<gene>
    <name evidence="2" type="ORF">EQU24_10310</name>
</gene>
<organism evidence="2 3">
    <name type="scientific">Methylotuvimicrobium buryatense</name>
    <name type="common">Methylomicrobium buryatense</name>
    <dbReference type="NCBI Taxonomy" id="95641"/>
    <lineage>
        <taxon>Bacteria</taxon>
        <taxon>Pseudomonadati</taxon>
        <taxon>Pseudomonadota</taxon>
        <taxon>Gammaproteobacteria</taxon>
        <taxon>Methylococcales</taxon>
        <taxon>Methylococcaceae</taxon>
        <taxon>Methylotuvimicrobium</taxon>
    </lineage>
</organism>
<dbReference type="Gene3D" id="3.40.190.10">
    <property type="entry name" value="Periplasmic binding protein-like II"/>
    <property type="match status" value="1"/>
</dbReference>
<dbReference type="Proteomes" id="UP000305881">
    <property type="component" value="Chromosome"/>
</dbReference>
<proteinExistence type="predicted"/>
<protein>
    <recommendedName>
        <fullName evidence="1">PBP domain-containing protein</fullName>
    </recommendedName>
</protein>
<dbReference type="EMBL" id="CP035467">
    <property type="protein sequence ID" value="QCW84793.1"/>
    <property type="molecule type" value="Genomic_DNA"/>
</dbReference>
<sequence>MSQVLSAPTPSIYPVVNSALTQNSVSRNGLSAIFRMRLRQWQDGSPITVFVLRDNNPLHQQFCKQVLNVFPHQMRRSWNKLVFSGTGQAPVTVASKDEMVDKIASTPGAIGYLSDEDITEDIKILIIK</sequence>
<name>A0A4P9UVV8_METBY</name>
<dbReference type="OrthoDB" id="5368544at2"/>
<dbReference type="KEGG" id="mbur:EQU24_10310"/>
<dbReference type="AlphaFoldDB" id="A0A4P9UVV8"/>